<evidence type="ECO:0000256" key="1">
    <source>
        <dbReference type="SAM" id="Phobius"/>
    </source>
</evidence>
<dbReference type="PROSITE" id="PS51257">
    <property type="entry name" value="PROKAR_LIPOPROTEIN"/>
    <property type="match status" value="1"/>
</dbReference>
<dbReference type="RefSeq" id="WP_118254567.1">
    <property type="nucleotide sequence ID" value="NZ_JBBMEI010000102.1"/>
</dbReference>
<comment type="caution">
    <text evidence="2">The sequence shown here is derived from an EMBL/GenBank/DDBJ whole genome shotgun (WGS) entry which is preliminary data.</text>
</comment>
<keyword evidence="3" id="KW-1185">Reference proteome</keyword>
<organism evidence="2 3">
    <name type="scientific">Blautia intestinihominis</name>
    <dbReference type="NCBI Taxonomy" id="3133152"/>
    <lineage>
        <taxon>Bacteria</taxon>
        <taxon>Bacillati</taxon>
        <taxon>Bacillota</taxon>
        <taxon>Clostridia</taxon>
        <taxon>Lachnospirales</taxon>
        <taxon>Lachnospiraceae</taxon>
        <taxon>Blautia</taxon>
    </lineage>
</organism>
<evidence type="ECO:0000313" key="2">
    <source>
        <dbReference type="EMBL" id="MEQ2360140.1"/>
    </source>
</evidence>
<dbReference type="EMBL" id="JBBMEI010000102">
    <property type="protein sequence ID" value="MEQ2360140.1"/>
    <property type="molecule type" value="Genomic_DNA"/>
</dbReference>
<keyword evidence="1" id="KW-0472">Membrane</keyword>
<feature type="transmembrane region" description="Helical" evidence="1">
    <location>
        <begin position="101"/>
        <end position="125"/>
    </location>
</feature>
<keyword evidence="1" id="KW-0812">Transmembrane</keyword>
<reference evidence="2 3" key="1">
    <citation type="submission" date="2024-03" db="EMBL/GenBank/DDBJ databases">
        <title>Human intestinal bacterial collection.</title>
        <authorList>
            <person name="Pauvert C."/>
            <person name="Hitch T.C.A."/>
            <person name="Clavel T."/>
        </authorList>
    </citation>
    <scope>NUCLEOTIDE SEQUENCE [LARGE SCALE GENOMIC DNA]</scope>
    <source>
        <strain evidence="2 3">CLA-AA-H95</strain>
    </source>
</reference>
<gene>
    <name evidence="2" type="ORF">WMO75_17785</name>
</gene>
<dbReference type="Proteomes" id="UP001446032">
    <property type="component" value="Unassembled WGS sequence"/>
</dbReference>
<feature type="transmembrane region" description="Helical" evidence="1">
    <location>
        <begin position="70"/>
        <end position="95"/>
    </location>
</feature>
<name>A0ABV1APN2_9FIRM</name>
<sequence>MFDKIIDFGAYLAESFSIWIICSLLLFACIMYVLHGSIYSFHLEMLNRPNKFSKTPVVHMDSNKVKLDKILCYLAASFCLIVGCGLCTKIILYILGLAIMLLSGIVQVIVLVVLFVLVGCILIAFI</sequence>
<proteinExistence type="predicted"/>
<accession>A0ABV1APN2</accession>
<keyword evidence="1" id="KW-1133">Transmembrane helix</keyword>
<evidence type="ECO:0000313" key="3">
    <source>
        <dbReference type="Proteomes" id="UP001446032"/>
    </source>
</evidence>
<evidence type="ECO:0008006" key="4">
    <source>
        <dbReference type="Google" id="ProtNLM"/>
    </source>
</evidence>
<feature type="transmembrane region" description="Helical" evidence="1">
    <location>
        <begin position="16"/>
        <end position="41"/>
    </location>
</feature>
<protein>
    <recommendedName>
        <fullName evidence="4">DUF3784 domain-containing protein</fullName>
    </recommendedName>
</protein>